<evidence type="ECO:0000313" key="2">
    <source>
        <dbReference type="Proteomes" id="UP000051952"/>
    </source>
</evidence>
<dbReference type="VEuPathDB" id="TriTrypDB:BSAL_68265"/>
<gene>
    <name evidence="1" type="ORF">BSAL_68265</name>
</gene>
<evidence type="ECO:0000313" key="1">
    <source>
        <dbReference type="EMBL" id="CUF97293.1"/>
    </source>
</evidence>
<proteinExistence type="predicted"/>
<dbReference type="Proteomes" id="UP000051952">
    <property type="component" value="Unassembled WGS sequence"/>
</dbReference>
<sequence>MQQCSRRSLSMGQFFQQLMLEALPMAAGGAVATWIITSLCEQLLDIHRRSIEEESPVRNEETDAARFFHQPHIPMAALNKFFCVCSPLGIHCELSDGTSKEYHTIAALQTSSLEEALGGVTGCGASRGSGVLRLPQSTLGVEALVALSKAAARARQSSRHAAVSGLHIVSKAPEAQVCQRLGLGDVMLSQLRSTARLLASVVCPVSALELHDIPTTMTGLDAFKTFAQTTQLVTMEELALDEKVVESLVCLLQPLEDADALTVDAAGVAAAVHGVESLCAASTTALPWWKRFDDIAALSRKRPRSPQPPPLSASASLKETNVLGNVSAHSSGIAPSAEAAVAALFSCEQELNSILNMTKDSALDGGVRSLITDAMRHVGQYRKDLLSPSQSHTVTASDVAKNVRIKHEVEIHEIDDD</sequence>
<keyword evidence="2" id="KW-1185">Reference proteome</keyword>
<accession>A0A0S4IUH2</accession>
<name>A0A0S4IUH2_BODSA</name>
<dbReference type="EMBL" id="CYKH01000467">
    <property type="protein sequence ID" value="CUF97293.1"/>
    <property type="molecule type" value="Genomic_DNA"/>
</dbReference>
<dbReference type="AlphaFoldDB" id="A0A0S4IUH2"/>
<organism evidence="1 2">
    <name type="scientific">Bodo saltans</name>
    <name type="common">Flagellated protozoan</name>
    <dbReference type="NCBI Taxonomy" id="75058"/>
    <lineage>
        <taxon>Eukaryota</taxon>
        <taxon>Discoba</taxon>
        <taxon>Euglenozoa</taxon>
        <taxon>Kinetoplastea</taxon>
        <taxon>Metakinetoplastina</taxon>
        <taxon>Eubodonida</taxon>
        <taxon>Bodonidae</taxon>
        <taxon>Bodo</taxon>
    </lineage>
</organism>
<protein>
    <submittedName>
        <fullName evidence="1">Uncharacterized protein</fullName>
    </submittedName>
</protein>
<reference evidence="2" key="1">
    <citation type="submission" date="2015-09" db="EMBL/GenBank/DDBJ databases">
        <authorList>
            <consortium name="Pathogen Informatics"/>
        </authorList>
    </citation>
    <scope>NUCLEOTIDE SEQUENCE [LARGE SCALE GENOMIC DNA]</scope>
    <source>
        <strain evidence="2">Lake Konstanz</strain>
    </source>
</reference>